<keyword evidence="1" id="KW-0677">Repeat</keyword>
<feature type="repeat" description="TPR" evidence="3">
    <location>
        <begin position="253"/>
        <end position="286"/>
    </location>
</feature>
<dbReference type="PROSITE" id="PS50005">
    <property type="entry name" value="TPR"/>
    <property type="match status" value="4"/>
</dbReference>
<dbReference type="GO" id="GO:0060271">
    <property type="term" value="P:cilium assembly"/>
    <property type="evidence" value="ECO:0007669"/>
    <property type="project" value="TreeGrafter"/>
</dbReference>
<dbReference type="InterPro" id="IPR019734">
    <property type="entry name" value="TPR_rpt"/>
</dbReference>
<name>A0A6U2D1B0_HEMAN</name>
<feature type="repeat" description="TPR" evidence="3">
    <location>
        <begin position="368"/>
        <end position="401"/>
    </location>
</feature>
<dbReference type="SMART" id="SM00028">
    <property type="entry name" value="TPR"/>
    <property type="match status" value="7"/>
</dbReference>
<evidence type="ECO:0000256" key="1">
    <source>
        <dbReference type="ARBA" id="ARBA00022737"/>
    </source>
</evidence>
<organism evidence="4">
    <name type="scientific">Hemiselmis andersenii</name>
    <name type="common">Cryptophyte alga</name>
    <dbReference type="NCBI Taxonomy" id="464988"/>
    <lineage>
        <taxon>Eukaryota</taxon>
        <taxon>Cryptophyceae</taxon>
        <taxon>Cryptomonadales</taxon>
        <taxon>Hemiselmidaceae</taxon>
        <taxon>Hemiselmis</taxon>
    </lineage>
</organism>
<dbReference type="Gene3D" id="1.25.40.10">
    <property type="entry name" value="Tetratricopeptide repeat domain"/>
    <property type="match status" value="2"/>
</dbReference>
<dbReference type="InterPro" id="IPR011990">
    <property type="entry name" value="TPR-like_helical_dom_sf"/>
</dbReference>
<proteinExistence type="predicted"/>
<dbReference type="GO" id="GO:0070062">
    <property type="term" value="C:extracellular exosome"/>
    <property type="evidence" value="ECO:0007669"/>
    <property type="project" value="TreeGrafter"/>
</dbReference>
<dbReference type="Pfam" id="PF13432">
    <property type="entry name" value="TPR_16"/>
    <property type="match status" value="1"/>
</dbReference>
<dbReference type="AlphaFoldDB" id="A0A6U2D1B0"/>
<dbReference type="EMBL" id="HBFX01021135">
    <property type="protein sequence ID" value="CAD8958303.1"/>
    <property type="molecule type" value="Transcribed_RNA"/>
</dbReference>
<feature type="repeat" description="TPR" evidence="3">
    <location>
        <begin position="142"/>
        <end position="175"/>
    </location>
</feature>
<dbReference type="InterPro" id="IPR052628">
    <property type="entry name" value="CFAP70"/>
</dbReference>
<dbReference type="GO" id="GO:0031514">
    <property type="term" value="C:motile cilium"/>
    <property type="evidence" value="ECO:0007669"/>
    <property type="project" value="TreeGrafter"/>
</dbReference>
<dbReference type="GO" id="GO:0003341">
    <property type="term" value="P:cilium movement"/>
    <property type="evidence" value="ECO:0007669"/>
    <property type="project" value="TreeGrafter"/>
</dbReference>
<keyword evidence="2 3" id="KW-0802">TPR repeat</keyword>
<evidence type="ECO:0000313" key="4">
    <source>
        <dbReference type="EMBL" id="CAD8958303.1"/>
    </source>
</evidence>
<evidence type="ECO:0000256" key="2">
    <source>
        <dbReference type="ARBA" id="ARBA00022803"/>
    </source>
</evidence>
<reference evidence="4" key="1">
    <citation type="submission" date="2021-01" db="EMBL/GenBank/DDBJ databases">
        <authorList>
            <person name="Corre E."/>
            <person name="Pelletier E."/>
            <person name="Niang G."/>
            <person name="Scheremetjew M."/>
            <person name="Finn R."/>
            <person name="Kale V."/>
            <person name="Holt S."/>
            <person name="Cochrane G."/>
            <person name="Meng A."/>
            <person name="Brown T."/>
            <person name="Cohen L."/>
        </authorList>
    </citation>
    <scope>NUCLEOTIDE SEQUENCE</scope>
    <source>
        <strain evidence="4">CCMP644</strain>
    </source>
</reference>
<protein>
    <submittedName>
        <fullName evidence="4">Uncharacterized protein</fullName>
    </submittedName>
</protein>
<dbReference type="PANTHER" id="PTHR44314">
    <property type="entry name" value="CILIA- AND FLAGELLA-ASSOCIATED PROTEIN 70"/>
    <property type="match status" value="1"/>
</dbReference>
<dbReference type="Pfam" id="PF13181">
    <property type="entry name" value="TPR_8"/>
    <property type="match status" value="1"/>
</dbReference>
<evidence type="ECO:0000256" key="3">
    <source>
        <dbReference type="PROSITE-ProRule" id="PRU00339"/>
    </source>
</evidence>
<accession>A0A6U2D1B0</accession>
<gene>
    <name evidence="4" type="ORF">HAND00432_LOCUS12842</name>
</gene>
<dbReference type="PROSITE" id="PS50293">
    <property type="entry name" value="TPR_REGION"/>
    <property type="match status" value="1"/>
</dbReference>
<feature type="repeat" description="TPR" evidence="3">
    <location>
        <begin position="108"/>
        <end position="141"/>
    </location>
</feature>
<dbReference type="SUPFAM" id="SSF48452">
    <property type="entry name" value="TPR-like"/>
    <property type="match status" value="3"/>
</dbReference>
<sequence>MHEFKAKLKQSVAMMIREQFKQPGNLGGQSPEAAKMISDLNAVLKDEINALLYAEFPAKKLGSDQDTDALQLMLDKEKQLAEEAEINLDFGKATVHLNRRVVAVPKDAQLWYDLGSVVVRSGDIAKAQECFRQAVTVDPTHVASLLAFGILMTVRDKFSEADKFFKEAVSASPAHVLAWSCAVLFYDLESRDLERRTALKQMDTAQKKEKNPAGKVTKRSPYVRSSQFCLEMGSTQMVERAMTQELHRIGDSEELQVTLGRAYLMNRQFEKCRQHLQAALQLEKKSTVSMTLMGHSHYMEQRWPDHRADMPLPPFKEAMAFYDKALNTKPPNTEVLQYIRLARIQIAIKKIAEAADTLKKCINMQPSATAWLGRAIALTMQEDYDRAEEALQEAVILDDHNAEVWGMTAIVALHQSTADGGLYQPKADEAVRAINRALKGGLGTKETFPTSEFILQQAGVMFLKIGHYDDAAAAFRRALSSAQGSEAIFNLNKSLAECCTALNDIPSMIEAHRKCGELATTKADWEAAVRALIKATEQQSKAQSKKYSELLKKDVWTQGAALP</sequence>
<dbReference type="PANTHER" id="PTHR44314:SF1">
    <property type="entry name" value="CILIA- AND FLAGELLA-ASSOCIATED PROTEIN 70"/>
    <property type="match status" value="1"/>
</dbReference>